<proteinExistence type="predicted"/>
<keyword evidence="3" id="KW-1185">Reference proteome</keyword>
<protein>
    <submittedName>
        <fullName evidence="2">DNA-deoxyinosine glycosylase</fullName>
    </submittedName>
</protein>
<dbReference type="InterPro" id="IPR036895">
    <property type="entry name" value="Uracil-DNA_glycosylase-like_sf"/>
</dbReference>
<dbReference type="InterPro" id="IPR026353">
    <property type="entry name" value="Hypoxan-DNA_Glyclase"/>
</dbReference>
<sequence length="185" mass="19815">MDDLLTGLPPVVAPDCRVLVLGSMPGAASLQAARYYAHPRNRFWPVMVALADVPAHAPYEARLAALQRAGIGLWDVIGECRRAGSLDSAIVRGSERPNPVAALVRGLDGLRGIALNGGTAASLFRRHVQPQLDDTLRERVRIVALPSTSPAHAAMDLARLRDAWAVLRPLLPASAVNGSRRRAQT</sequence>
<dbReference type="SMART" id="SM00987">
    <property type="entry name" value="UreE_C"/>
    <property type="match status" value="1"/>
</dbReference>
<name>A0ABQ6ZG03_9GAMM</name>
<dbReference type="SMART" id="SM00986">
    <property type="entry name" value="UDG"/>
    <property type="match status" value="1"/>
</dbReference>
<gene>
    <name evidence="2" type="ORF">CSC78_11860</name>
</gene>
<dbReference type="NCBIfam" id="TIGR04274">
    <property type="entry name" value="hypoxanDNAglyco"/>
    <property type="match status" value="1"/>
</dbReference>
<organism evidence="2 3">
    <name type="scientific">Pseudoxanthomonas japonensis</name>
    <dbReference type="NCBI Taxonomy" id="69284"/>
    <lineage>
        <taxon>Bacteria</taxon>
        <taxon>Pseudomonadati</taxon>
        <taxon>Pseudomonadota</taxon>
        <taxon>Gammaproteobacteria</taxon>
        <taxon>Lysobacterales</taxon>
        <taxon>Lysobacteraceae</taxon>
        <taxon>Pseudoxanthomonas</taxon>
    </lineage>
</organism>
<comment type="caution">
    <text evidence="2">The sequence shown here is derived from an EMBL/GenBank/DDBJ whole genome shotgun (WGS) entry which is preliminary data.</text>
</comment>
<evidence type="ECO:0000313" key="3">
    <source>
        <dbReference type="Proteomes" id="UP000781710"/>
    </source>
</evidence>
<dbReference type="Pfam" id="PF03167">
    <property type="entry name" value="UDG"/>
    <property type="match status" value="1"/>
</dbReference>
<dbReference type="EMBL" id="PDWW01000016">
    <property type="protein sequence ID" value="KAF1724553.1"/>
    <property type="molecule type" value="Genomic_DNA"/>
</dbReference>
<evidence type="ECO:0000259" key="1">
    <source>
        <dbReference type="SMART" id="SM00986"/>
    </source>
</evidence>
<reference evidence="2 3" key="1">
    <citation type="submission" date="2017-10" db="EMBL/GenBank/DDBJ databases">
        <title>Whole genome sequencing of members of genus Pseudoxanthomonas.</title>
        <authorList>
            <person name="Kumar S."/>
            <person name="Bansal K."/>
            <person name="Kaur A."/>
            <person name="Patil P."/>
            <person name="Sharma S."/>
            <person name="Patil P.B."/>
        </authorList>
    </citation>
    <scope>NUCLEOTIDE SEQUENCE [LARGE SCALE GENOMIC DNA]</scope>
    <source>
        <strain evidence="2 3">DSM 17109</strain>
    </source>
</reference>
<dbReference type="Proteomes" id="UP000781710">
    <property type="component" value="Unassembled WGS sequence"/>
</dbReference>
<dbReference type="SUPFAM" id="SSF52141">
    <property type="entry name" value="Uracil-DNA glycosylase-like"/>
    <property type="match status" value="1"/>
</dbReference>
<accession>A0ABQ6ZG03</accession>
<dbReference type="InterPro" id="IPR005122">
    <property type="entry name" value="Uracil-DNA_glycosylase-like"/>
</dbReference>
<feature type="domain" description="Uracil-DNA glycosylase-like" evidence="1">
    <location>
        <begin position="9"/>
        <end position="168"/>
    </location>
</feature>
<dbReference type="CDD" id="cd10032">
    <property type="entry name" value="UDG-F6_HDG"/>
    <property type="match status" value="1"/>
</dbReference>
<dbReference type="Gene3D" id="3.40.470.10">
    <property type="entry name" value="Uracil-DNA glycosylase-like domain"/>
    <property type="match status" value="1"/>
</dbReference>
<evidence type="ECO:0000313" key="2">
    <source>
        <dbReference type="EMBL" id="KAF1724553.1"/>
    </source>
</evidence>